<dbReference type="Gene3D" id="3.40.630.30">
    <property type="match status" value="1"/>
</dbReference>
<evidence type="ECO:0000259" key="3">
    <source>
        <dbReference type="PROSITE" id="PS51186"/>
    </source>
</evidence>
<keyword evidence="1 4" id="KW-0808">Transferase</keyword>
<proteinExistence type="predicted"/>
<keyword evidence="5" id="KW-1185">Reference proteome</keyword>
<dbReference type="InterPro" id="IPR000182">
    <property type="entry name" value="GNAT_dom"/>
</dbReference>
<evidence type="ECO:0000256" key="2">
    <source>
        <dbReference type="ARBA" id="ARBA00023315"/>
    </source>
</evidence>
<dbReference type="Proteomes" id="UP001589619">
    <property type="component" value="Unassembled WGS sequence"/>
</dbReference>
<dbReference type="SUPFAM" id="SSF55729">
    <property type="entry name" value="Acyl-CoA N-acyltransferases (Nat)"/>
    <property type="match status" value="1"/>
</dbReference>
<evidence type="ECO:0000256" key="1">
    <source>
        <dbReference type="ARBA" id="ARBA00022679"/>
    </source>
</evidence>
<sequence length="146" mass="17069">MTADISFGSKEESEYIRKRLIEFNSKHVHEELSSRYEEINLAIKNTDGQVVGGMLAVLCWNWIEIDILWIDESLRGRGYGTRLLNQIEDIAKEKNCTFLKLNTFSFQAPDFYRKHGYSEVAVFEDAPTGSRHYYFKKEIYRPSDEA</sequence>
<reference evidence="4 5" key="1">
    <citation type="submission" date="2024-09" db="EMBL/GenBank/DDBJ databases">
        <authorList>
            <person name="Sun Q."/>
            <person name="Mori K."/>
        </authorList>
    </citation>
    <scope>NUCLEOTIDE SEQUENCE [LARGE SCALE GENOMIC DNA]</scope>
    <source>
        <strain evidence="4 5">JCM 12520</strain>
    </source>
</reference>
<accession>A0ABV5VVN1</accession>
<protein>
    <submittedName>
        <fullName evidence="4">GNAT family N-acetyltransferase</fullName>
        <ecNumber evidence="4">2.3.-.-</ecNumber>
    </submittedName>
</protein>
<dbReference type="PANTHER" id="PTHR42919">
    <property type="entry name" value="N-ALPHA-ACETYLTRANSFERASE"/>
    <property type="match status" value="1"/>
</dbReference>
<dbReference type="RefSeq" id="WP_344911407.1">
    <property type="nucleotide sequence ID" value="NZ_BAAAYO010000010.1"/>
</dbReference>
<feature type="domain" description="N-acetyltransferase" evidence="3">
    <location>
        <begin position="1"/>
        <end position="140"/>
    </location>
</feature>
<dbReference type="PANTHER" id="PTHR42919:SF8">
    <property type="entry name" value="N-ALPHA-ACETYLTRANSFERASE 50"/>
    <property type="match status" value="1"/>
</dbReference>
<evidence type="ECO:0000313" key="4">
    <source>
        <dbReference type="EMBL" id="MFB9752370.1"/>
    </source>
</evidence>
<evidence type="ECO:0000313" key="5">
    <source>
        <dbReference type="Proteomes" id="UP001589619"/>
    </source>
</evidence>
<dbReference type="GO" id="GO:0016746">
    <property type="term" value="F:acyltransferase activity"/>
    <property type="evidence" value="ECO:0007669"/>
    <property type="project" value="UniProtKB-KW"/>
</dbReference>
<gene>
    <name evidence="4" type="ORF">ACFFNY_12460</name>
</gene>
<dbReference type="InterPro" id="IPR051556">
    <property type="entry name" value="N-term/lysine_N-AcTrnsfr"/>
</dbReference>
<keyword evidence="2 4" id="KW-0012">Acyltransferase</keyword>
<dbReference type="InterPro" id="IPR016181">
    <property type="entry name" value="Acyl_CoA_acyltransferase"/>
</dbReference>
<name>A0ABV5VVN1_9BACL</name>
<organism evidence="4 5">
    <name type="scientific">Paenibacillus hodogayensis</name>
    <dbReference type="NCBI Taxonomy" id="279208"/>
    <lineage>
        <taxon>Bacteria</taxon>
        <taxon>Bacillati</taxon>
        <taxon>Bacillota</taxon>
        <taxon>Bacilli</taxon>
        <taxon>Bacillales</taxon>
        <taxon>Paenibacillaceae</taxon>
        <taxon>Paenibacillus</taxon>
    </lineage>
</organism>
<dbReference type="EC" id="2.3.-.-" evidence="4"/>
<dbReference type="PROSITE" id="PS51186">
    <property type="entry name" value="GNAT"/>
    <property type="match status" value="1"/>
</dbReference>
<dbReference type="EMBL" id="JBHMAG010000009">
    <property type="protein sequence ID" value="MFB9752370.1"/>
    <property type="molecule type" value="Genomic_DNA"/>
</dbReference>
<dbReference type="CDD" id="cd04301">
    <property type="entry name" value="NAT_SF"/>
    <property type="match status" value="1"/>
</dbReference>
<dbReference type="Pfam" id="PF00583">
    <property type="entry name" value="Acetyltransf_1"/>
    <property type="match status" value="1"/>
</dbReference>
<comment type="caution">
    <text evidence="4">The sequence shown here is derived from an EMBL/GenBank/DDBJ whole genome shotgun (WGS) entry which is preliminary data.</text>
</comment>